<keyword evidence="5" id="KW-1133">Transmembrane helix</keyword>
<comment type="similarity">
    <text evidence="7">Belongs to the DVL/RTFL small polypeptides family.</text>
</comment>
<dbReference type="GO" id="GO:0048367">
    <property type="term" value="P:shoot system development"/>
    <property type="evidence" value="ECO:0007669"/>
    <property type="project" value="UniProtKB-ARBA"/>
</dbReference>
<dbReference type="GO" id="GO:0008285">
    <property type="term" value="P:negative regulation of cell population proliferation"/>
    <property type="evidence" value="ECO:0007669"/>
    <property type="project" value="InterPro"/>
</dbReference>
<dbReference type="EMBL" id="QZWG01000018">
    <property type="protein sequence ID" value="RZB54053.1"/>
    <property type="molecule type" value="Genomic_DNA"/>
</dbReference>
<organism evidence="8 9">
    <name type="scientific">Glycine soja</name>
    <name type="common">Wild soybean</name>
    <dbReference type="NCBI Taxonomy" id="3848"/>
    <lineage>
        <taxon>Eukaryota</taxon>
        <taxon>Viridiplantae</taxon>
        <taxon>Streptophyta</taxon>
        <taxon>Embryophyta</taxon>
        <taxon>Tracheophyta</taxon>
        <taxon>Spermatophyta</taxon>
        <taxon>Magnoliopsida</taxon>
        <taxon>eudicotyledons</taxon>
        <taxon>Gunneridae</taxon>
        <taxon>Pentapetalae</taxon>
        <taxon>rosids</taxon>
        <taxon>fabids</taxon>
        <taxon>Fabales</taxon>
        <taxon>Fabaceae</taxon>
        <taxon>Papilionoideae</taxon>
        <taxon>50 kb inversion clade</taxon>
        <taxon>NPAAA clade</taxon>
        <taxon>indigoferoid/millettioid clade</taxon>
        <taxon>Phaseoleae</taxon>
        <taxon>Glycine</taxon>
        <taxon>Glycine subgen. Soja</taxon>
    </lineage>
</organism>
<reference evidence="8 9" key="1">
    <citation type="submission" date="2018-09" db="EMBL/GenBank/DDBJ databases">
        <title>A high-quality reference genome of wild soybean provides a powerful tool to mine soybean genomes.</title>
        <authorList>
            <person name="Xie M."/>
            <person name="Chung C.Y.L."/>
            <person name="Li M.-W."/>
            <person name="Wong F.-L."/>
            <person name="Chan T.-F."/>
            <person name="Lam H.-M."/>
        </authorList>
    </citation>
    <scope>NUCLEOTIDE SEQUENCE [LARGE SCALE GENOMIC DNA]</scope>
    <source>
        <strain evidence="9">cv. W05</strain>
        <tissue evidence="8">Hypocotyl of etiolated seedlings</tissue>
    </source>
</reference>
<evidence type="ECO:0000256" key="1">
    <source>
        <dbReference type="ARBA" id="ARBA00004162"/>
    </source>
</evidence>
<keyword evidence="4" id="KW-0812">Transmembrane</keyword>
<keyword evidence="9" id="KW-1185">Reference proteome</keyword>
<keyword evidence="2" id="KW-0217">Developmental protein</keyword>
<evidence type="ECO:0000256" key="2">
    <source>
        <dbReference type="ARBA" id="ARBA00022473"/>
    </source>
</evidence>
<keyword evidence="6" id="KW-0472">Membrane</keyword>
<sequence>AERERERENGSMKSELGGPIDIFFRNLGPHISLYKKPFGAPFVSLLQGFQVSTHTLSLYTTKCKLLTKKGRSIDSKMSKDSMRGSKKKVLCRRLGGCLKEQKGRLYIIRRCVVMLLCWHD</sequence>
<evidence type="ECO:0000256" key="6">
    <source>
        <dbReference type="ARBA" id="ARBA00023136"/>
    </source>
</evidence>
<comment type="subcellular location">
    <subcellularLocation>
        <location evidence="1">Cell membrane</location>
        <topology evidence="1">Single-pass membrane protein</topology>
    </subcellularLocation>
</comment>
<feature type="non-terminal residue" evidence="8">
    <location>
        <position position="1"/>
    </location>
</feature>
<name>A0A445FZ82_GLYSO</name>
<accession>A0A445FZ82</accession>
<dbReference type="GO" id="GO:0005886">
    <property type="term" value="C:plasma membrane"/>
    <property type="evidence" value="ECO:0007669"/>
    <property type="project" value="UniProtKB-SubCell"/>
</dbReference>
<evidence type="ECO:0000313" key="9">
    <source>
        <dbReference type="Proteomes" id="UP000289340"/>
    </source>
</evidence>
<keyword evidence="3" id="KW-1003">Cell membrane</keyword>
<dbReference type="Proteomes" id="UP000289340">
    <property type="component" value="Chromosome 18"/>
</dbReference>
<protein>
    <submittedName>
        <fullName evidence="8">Uncharacterized protein</fullName>
    </submittedName>
</protein>
<dbReference type="PANTHER" id="PTHR47855">
    <property type="entry name" value="OS01G0525701 PROTEIN"/>
    <property type="match status" value="1"/>
</dbReference>
<evidence type="ECO:0000256" key="3">
    <source>
        <dbReference type="ARBA" id="ARBA00022475"/>
    </source>
</evidence>
<dbReference type="AlphaFoldDB" id="A0A445FZ82"/>
<evidence type="ECO:0000256" key="4">
    <source>
        <dbReference type="ARBA" id="ARBA00022692"/>
    </source>
</evidence>
<dbReference type="InterPro" id="IPR012552">
    <property type="entry name" value="DVL"/>
</dbReference>
<proteinExistence type="inferred from homology"/>
<dbReference type="Pfam" id="PF08137">
    <property type="entry name" value="DVL"/>
    <property type="match status" value="1"/>
</dbReference>
<evidence type="ECO:0000256" key="7">
    <source>
        <dbReference type="ARBA" id="ARBA00024340"/>
    </source>
</evidence>
<dbReference type="PANTHER" id="PTHR47855:SF3">
    <property type="entry name" value="SMALL POLYPEPTIDE DEVIL 1-RELATED"/>
    <property type="match status" value="1"/>
</dbReference>
<evidence type="ECO:0000256" key="5">
    <source>
        <dbReference type="ARBA" id="ARBA00022989"/>
    </source>
</evidence>
<gene>
    <name evidence="8" type="ORF">D0Y65_049808</name>
</gene>
<comment type="caution">
    <text evidence="8">The sequence shown here is derived from an EMBL/GenBank/DDBJ whole genome shotgun (WGS) entry which is preliminary data.</text>
</comment>
<dbReference type="InterPro" id="IPR052153">
    <property type="entry name" value="DVL/RTFL_small_peptides"/>
</dbReference>
<evidence type="ECO:0000313" key="8">
    <source>
        <dbReference type="EMBL" id="RZB54053.1"/>
    </source>
</evidence>